<evidence type="ECO:0000313" key="19">
    <source>
        <dbReference type="EMBL" id="TGN07166.1"/>
    </source>
</evidence>
<feature type="chain" id="PRO_5023560663" description="Phosphatidylserine decarboxylase alpha chain" evidence="17">
    <location>
        <begin position="706"/>
        <end position="751"/>
    </location>
</feature>
<keyword evidence="7 18" id="KW-0812">Transmembrane</keyword>
<evidence type="ECO:0000256" key="6">
    <source>
        <dbReference type="ARBA" id="ARBA00022516"/>
    </source>
</evidence>
<feature type="modified residue" description="Pyruvic acid (Ser); by autocatalysis" evidence="17">
    <location>
        <position position="706"/>
    </location>
</feature>
<feature type="site" description="Cleavage (non-hydrolytic); by autocatalysis" evidence="17">
    <location>
        <begin position="705"/>
        <end position="706"/>
    </location>
</feature>
<feature type="active site" description="Schiff-base intermediate with substrate; via pyruvic acid; for decarboxylase activity" evidence="17">
    <location>
        <position position="706"/>
    </location>
</feature>
<comment type="subunit">
    <text evidence="17">Heterodimer of a large membrane-associated beta subunit and a small pyruvoyl-containing alpha subunit.</text>
</comment>
<reference evidence="19" key="1">
    <citation type="journal article" date="2019" name="PLoS Negl. Trop. Dis.">
        <title>Revisiting the worldwide diversity of Leptospira species in the environment.</title>
        <authorList>
            <person name="Vincent A.T."/>
            <person name="Schiettekatte O."/>
            <person name="Bourhy P."/>
            <person name="Veyrier F.J."/>
            <person name="Picardeau M."/>
        </authorList>
    </citation>
    <scope>NUCLEOTIDE SEQUENCE [LARGE SCALE GENOMIC DNA]</scope>
    <source>
        <strain evidence="19">201400974</strain>
    </source>
</reference>
<dbReference type="PANTHER" id="PTHR10067:SF6">
    <property type="entry name" value="PHOSPHATIDYLSERINE DECARBOXYLASE PROENZYME, MITOCHONDRIAL"/>
    <property type="match status" value="1"/>
</dbReference>
<feature type="transmembrane region" description="Helical" evidence="18">
    <location>
        <begin position="214"/>
        <end position="242"/>
    </location>
</feature>
<dbReference type="GO" id="GO:0006646">
    <property type="term" value="P:phosphatidylethanolamine biosynthetic process"/>
    <property type="evidence" value="ECO:0007669"/>
    <property type="project" value="UniProtKB-UniRule"/>
</dbReference>
<evidence type="ECO:0000256" key="16">
    <source>
        <dbReference type="ARBA" id="ARBA00023317"/>
    </source>
</evidence>
<feature type="transmembrane region" description="Helical" evidence="18">
    <location>
        <begin position="71"/>
        <end position="94"/>
    </location>
</feature>
<sequence length="751" mass="83157">METFFQGDSNFTLILGSDILSPYFYLMLLAGLYLTLRLGFPQIRYLFLSLKILTGNMDFKSSKGQLVHSQAFFAGIGSSLLTGSVLGTGLAVAYGGIGVIFWIWVVSLFVMPLRLVSSTLAIKFRNQLPSGRYLSGPMYFIEKSLRAKWLAVAFSLGSIFTVLSFGGIFPFLSLTYIAKEGLNFRGMSGPIAIAVILLFIVVGGIRRVGRTASILAPLGIILFIIAYFSLFGEGLVAFFPYLKDVVSQAFSMKALEGGGAFGVLRAISVSLGVFFLSTETAVGKSSGVAGVVRTDYAAKQGLVSMLATFFEGFIMATLIGFVLYSFGAVTAESIFAFPARILESRESFPALVLFTSFLCFGILSLAGWFYTGEQNAFYIFGEKFANFFRILFIGVIVLSAFVYNIYGSNVFLFAMKIGYTVAVVASIPLLVSLILLGKSANLELKKYISESGARYEIFKDIYLLFLTLLPKNLISKIFGYFSTLRLPRFMMIPLLKAFAKAYKINLNEAELEIQEYASLNQFFTRALRAEARIIDSASNAAVSPTDSKITSFGNINQSTIIQAKGIDYSVKELLGSEKYYSAFTNGKYITFYLSPQDYHRIHSPFGGQILGYYYEPGKLFPVNDLAVLNIRGLFPKNERLITFLQTEYGKVAVIKVGASNVGKIRVTYDDKIVTNNWIRFSKEHIYKDVSIMIDKGSEMGRFEMGSTVILVFENDTIDLSPNVQLGEKIQYGTVIGQFKKKIIQLPVKHKL</sequence>
<evidence type="ECO:0000256" key="2">
    <source>
        <dbReference type="ARBA" id="ARBA00005189"/>
    </source>
</evidence>
<evidence type="ECO:0000256" key="8">
    <source>
        <dbReference type="ARBA" id="ARBA00022793"/>
    </source>
</evidence>
<accession>A0A4R9LJV6</accession>
<dbReference type="NCBIfam" id="TIGR00163">
    <property type="entry name" value="PS_decarb"/>
    <property type="match status" value="1"/>
</dbReference>
<evidence type="ECO:0000256" key="17">
    <source>
        <dbReference type="HAMAP-Rule" id="MF_00662"/>
    </source>
</evidence>
<comment type="similarity">
    <text evidence="3">Belongs to the alanine or glycine:cation symporter (AGCS) (TC 2.A.25) family.</text>
</comment>
<feature type="transmembrane region" description="Helical" evidence="18">
    <location>
        <begin position="347"/>
        <end position="372"/>
    </location>
</feature>
<dbReference type="Pfam" id="PF01235">
    <property type="entry name" value="Na_Ala_symp"/>
    <property type="match status" value="1"/>
</dbReference>
<dbReference type="InterPro" id="IPR033178">
    <property type="entry name" value="PSD_type1_pro"/>
</dbReference>
<dbReference type="InterPro" id="IPR033177">
    <property type="entry name" value="PSD-B"/>
</dbReference>
<evidence type="ECO:0000256" key="3">
    <source>
        <dbReference type="ARBA" id="ARBA00009261"/>
    </source>
</evidence>
<feature type="transmembrane region" description="Helical" evidence="18">
    <location>
        <begin position="384"/>
        <end position="405"/>
    </location>
</feature>
<gene>
    <name evidence="17 19" type="primary">psd</name>
    <name evidence="19" type="ORF">EHS11_18855</name>
</gene>
<feature type="transmembrane region" description="Helical" evidence="18">
    <location>
        <begin position="461"/>
        <end position="481"/>
    </location>
</feature>
<keyword evidence="4" id="KW-0813">Transport</keyword>
<organism evidence="19 20">
    <name type="scientific">Leptospira ilyithenensis</name>
    <dbReference type="NCBI Taxonomy" id="2484901"/>
    <lineage>
        <taxon>Bacteria</taxon>
        <taxon>Pseudomonadati</taxon>
        <taxon>Spirochaetota</taxon>
        <taxon>Spirochaetia</taxon>
        <taxon>Leptospirales</taxon>
        <taxon>Leptospiraceae</taxon>
        <taxon>Leptospira</taxon>
    </lineage>
</organism>
<evidence type="ECO:0000256" key="13">
    <source>
        <dbReference type="ARBA" id="ARBA00023209"/>
    </source>
</evidence>
<dbReference type="AlphaFoldDB" id="A0A4R9LJV6"/>
<feature type="transmembrane region" description="Helical" evidence="18">
    <location>
        <begin position="417"/>
        <end position="440"/>
    </location>
</feature>
<protein>
    <recommendedName>
        <fullName evidence="17">Phosphatidylserine decarboxylase proenzyme</fullName>
        <ecNumber evidence="17">4.1.1.65</ecNumber>
    </recommendedName>
    <component>
        <recommendedName>
            <fullName evidence="17">Phosphatidylserine decarboxylase alpha chain</fullName>
        </recommendedName>
    </component>
    <component>
        <recommendedName>
            <fullName evidence="17">Phosphatidylserine decarboxylase beta chain</fullName>
        </recommendedName>
    </component>
</protein>
<keyword evidence="12 17" id="KW-0865">Zymogen</keyword>
<dbReference type="OrthoDB" id="9804874at2"/>
<dbReference type="InterPro" id="IPR001463">
    <property type="entry name" value="Na/Ala_symport"/>
</dbReference>
<dbReference type="EC" id="4.1.1.65" evidence="17"/>
<feature type="transmembrane region" description="Helical" evidence="18">
    <location>
        <begin position="302"/>
        <end position="327"/>
    </location>
</feature>
<dbReference type="GO" id="GO:0005886">
    <property type="term" value="C:plasma membrane"/>
    <property type="evidence" value="ECO:0007669"/>
    <property type="project" value="UniProtKB-SubCell"/>
</dbReference>
<keyword evidence="10 17" id="KW-0443">Lipid metabolism</keyword>
<keyword evidence="13 17" id="KW-0594">Phospholipid biosynthesis</keyword>
<keyword evidence="5 17" id="KW-1003">Cell membrane</keyword>
<comment type="catalytic activity">
    <reaction evidence="17">
        <text>a 1,2-diacyl-sn-glycero-3-phospho-L-serine + H(+) = a 1,2-diacyl-sn-glycero-3-phosphoethanolamine + CO2</text>
        <dbReference type="Rhea" id="RHEA:20828"/>
        <dbReference type="ChEBI" id="CHEBI:15378"/>
        <dbReference type="ChEBI" id="CHEBI:16526"/>
        <dbReference type="ChEBI" id="CHEBI:57262"/>
        <dbReference type="ChEBI" id="CHEBI:64612"/>
        <dbReference type="EC" id="4.1.1.65"/>
    </reaction>
</comment>
<dbReference type="GO" id="GO:0005283">
    <property type="term" value="F:amino acid:sodium symporter activity"/>
    <property type="evidence" value="ECO:0007669"/>
    <property type="project" value="InterPro"/>
</dbReference>
<evidence type="ECO:0000256" key="11">
    <source>
        <dbReference type="ARBA" id="ARBA00023136"/>
    </source>
</evidence>
<evidence type="ECO:0000256" key="15">
    <source>
        <dbReference type="ARBA" id="ARBA00023264"/>
    </source>
</evidence>
<feature type="active site" description="Charge relay system; for autoendoproteolytic cleavage activity" evidence="17">
    <location>
        <position position="602"/>
    </location>
</feature>
<comment type="subcellular location">
    <subcellularLocation>
        <location evidence="1">Cell membrane</location>
        <topology evidence="1">Multi-pass membrane protein</topology>
    </subcellularLocation>
    <subcellularLocation>
        <location evidence="17">Cell membrane</location>
        <topology evidence="17">Peripheral membrane protein</topology>
    </subcellularLocation>
</comment>
<keyword evidence="9 18" id="KW-1133">Transmembrane helix</keyword>
<evidence type="ECO:0000313" key="20">
    <source>
        <dbReference type="Proteomes" id="UP000298264"/>
    </source>
</evidence>
<feature type="transmembrane region" description="Helical" evidence="18">
    <location>
        <begin position="262"/>
        <end position="282"/>
    </location>
</feature>
<evidence type="ECO:0000256" key="1">
    <source>
        <dbReference type="ARBA" id="ARBA00004651"/>
    </source>
</evidence>
<dbReference type="InterPro" id="IPR003817">
    <property type="entry name" value="PS_Dcarbxylase"/>
</dbReference>
<comment type="pathway">
    <text evidence="17">Phospholipid metabolism; phosphatidylethanolamine biosynthesis; phosphatidylethanolamine from CDP-diacylglycerol: step 2/2.</text>
</comment>
<evidence type="ECO:0000256" key="10">
    <source>
        <dbReference type="ARBA" id="ARBA00023098"/>
    </source>
</evidence>
<comment type="pathway">
    <text evidence="2">Lipid metabolism.</text>
</comment>
<dbReference type="HAMAP" id="MF_00662">
    <property type="entry name" value="PS_decarb_PSD_B_type1"/>
    <property type="match status" value="1"/>
</dbReference>
<evidence type="ECO:0000256" key="14">
    <source>
        <dbReference type="ARBA" id="ARBA00023239"/>
    </source>
</evidence>
<dbReference type="PANTHER" id="PTHR10067">
    <property type="entry name" value="PHOSPHATIDYLSERINE DECARBOXYLASE"/>
    <property type="match status" value="1"/>
</dbReference>
<dbReference type="UniPathway" id="UPA00558">
    <property type="reaction ID" value="UER00616"/>
</dbReference>
<proteinExistence type="inferred from homology"/>
<feature type="active site" description="Charge relay system; for autoendoproteolytic cleavage activity" evidence="17">
    <location>
        <position position="706"/>
    </location>
</feature>
<evidence type="ECO:0000256" key="4">
    <source>
        <dbReference type="ARBA" id="ARBA00022448"/>
    </source>
</evidence>
<comment type="PTM">
    <text evidence="17">Is synthesized initially as an inactive proenzyme. Formation of the active enzyme involves a self-maturation process in which the active site pyruvoyl group is generated from an internal serine residue via an autocatalytic post-translational modification. Two non-identical subunits are generated from the proenzyme in this reaction, and the pyruvate is formed at the N-terminus of the alpha chain, which is derived from the carboxyl end of the proenzyme. The autoendoproteolytic cleavage occurs by a canonical serine protease mechanism, in which the side chain hydroxyl group of the serine supplies its oxygen atom to form the C-terminus of the beta chain, while the remainder of the serine residue undergoes an oxidative deamination to produce ammonia and the pyruvoyl prosthetic group on the alpha chain. During this reaction, the Ser that is part of the protease active site of the proenzyme becomes the pyruvoyl prosthetic group, which constitutes an essential element of the active site of the mature decarboxylase.</text>
</comment>
<dbReference type="Proteomes" id="UP000298264">
    <property type="component" value="Unassembled WGS sequence"/>
</dbReference>
<name>A0A4R9LJV6_9LEPT</name>
<comment type="similarity">
    <text evidence="17">Belongs to the phosphatidylserine decarboxylase family. PSD-B subfamily. Prokaryotic type I sub-subfamily.</text>
</comment>
<feature type="chain" id="PRO_5023560662" description="Phosphatidylserine decarboxylase beta chain" evidence="17">
    <location>
        <begin position="1"/>
        <end position="705"/>
    </location>
</feature>
<dbReference type="EMBL" id="RQHV01000062">
    <property type="protein sequence ID" value="TGN07166.1"/>
    <property type="molecule type" value="Genomic_DNA"/>
</dbReference>
<feature type="transmembrane region" description="Helical" evidence="18">
    <location>
        <begin position="100"/>
        <end position="122"/>
    </location>
</feature>
<evidence type="ECO:0000256" key="7">
    <source>
        <dbReference type="ARBA" id="ARBA00022692"/>
    </source>
</evidence>
<dbReference type="GO" id="GO:0004609">
    <property type="term" value="F:phosphatidylserine decarboxylase activity"/>
    <property type="evidence" value="ECO:0007669"/>
    <property type="project" value="UniProtKB-UniRule"/>
</dbReference>
<keyword evidence="6 17" id="KW-0444">Lipid biosynthesis</keyword>
<keyword evidence="11 17" id="KW-0472">Membrane</keyword>
<keyword evidence="20" id="KW-1185">Reference proteome</keyword>
<comment type="function">
    <text evidence="17">Catalyzes the formation of phosphatidylethanolamine (PtdEtn) from phosphatidylserine (PtdSer).</text>
</comment>
<keyword evidence="14 17" id="KW-0456">Lyase</keyword>
<feature type="transmembrane region" description="Helical" evidence="18">
    <location>
        <begin position="149"/>
        <end position="172"/>
    </location>
</feature>
<feature type="active site" description="Charge relay system; for autoendoproteolytic cleavage activity" evidence="17">
    <location>
        <position position="546"/>
    </location>
</feature>
<dbReference type="Pfam" id="PF02666">
    <property type="entry name" value="PS_Dcarbxylase"/>
    <property type="match status" value="1"/>
</dbReference>
<evidence type="ECO:0000256" key="18">
    <source>
        <dbReference type="SAM" id="Phobius"/>
    </source>
</evidence>
<keyword evidence="16 17" id="KW-0670">Pyruvate</keyword>
<keyword evidence="15 17" id="KW-1208">Phospholipid metabolism</keyword>
<evidence type="ECO:0000256" key="12">
    <source>
        <dbReference type="ARBA" id="ARBA00023145"/>
    </source>
</evidence>
<comment type="caution">
    <text evidence="19">The sequence shown here is derived from an EMBL/GenBank/DDBJ whole genome shotgun (WGS) entry which is preliminary data.</text>
</comment>
<dbReference type="RefSeq" id="WP_135765885.1">
    <property type="nucleotide sequence ID" value="NZ_RQHV01000062.1"/>
</dbReference>
<evidence type="ECO:0000256" key="9">
    <source>
        <dbReference type="ARBA" id="ARBA00022989"/>
    </source>
</evidence>
<evidence type="ECO:0000256" key="5">
    <source>
        <dbReference type="ARBA" id="ARBA00022475"/>
    </source>
</evidence>
<dbReference type="PRINTS" id="PR00175">
    <property type="entry name" value="NAALASMPORT"/>
</dbReference>
<feature type="transmembrane region" description="Helical" evidence="18">
    <location>
        <begin position="184"/>
        <end position="202"/>
    </location>
</feature>
<keyword evidence="8 17" id="KW-0210">Decarboxylase</keyword>
<comment type="cofactor">
    <cofactor evidence="17">
        <name>pyruvate</name>
        <dbReference type="ChEBI" id="CHEBI:15361"/>
    </cofactor>
    <text evidence="17">Binds 1 pyruvoyl group covalently per subunit.</text>
</comment>
<feature type="transmembrane region" description="Helical" evidence="18">
    <location>
        <begin position="20"/>
        <end position="40"/>
    </location>
</feature>